<evidence type="ECO:0000313" key="1">
    <source>
        <dbReference type="EMBL" id="MBN7812548.1"/>
    </source>
</evidence>
<protein>
    <submittedName>
        <fullName evidence="1">Uncharacterized protein</fullName>
    </submittedName>
</protein>
<dbReference type="RefSeq" id="WP_206579325.1">
    <property type="nucleotide sequence ID" value="NZ_JAFKCT010000007.1"/>
</dbReference>
<organism evidence="1 2">
    <name type="scientific">Algoriphagus oliviformis</name>
    <dbReference type="NCBI Taxonomy" id="2811231"/>
    <lineage>
        <taxon>Bacteria</taxon>
        <taxon>Pseudomonadati</taxon>
        <taxon>Bacteroidota</taxon>
        <taxon>Cytophagia</taxon>
        <taxon>Cytophagales</taxon>
        <taxon>Cyclobacteriaceae</taxon>
        <taxon>Algoriphagus</taxon>
    </lineage>
</organism>
<sequence length="77" mass="8466">MKFFYLSSIANGNGDFEIHDKECGSIPGSLDRDYLGPFNNCQEALRKAQSLNPKAVCCDSCCKTTFQAVINAKLGNR</sequence>
<name>A0ABS3C613_9BACT</name>
<dbReference type="Proteomes" id="UP000664317">
    <property type="component" value="Unassembled WGS sequence"/>
</dbReference>
<comment type="caution">
    <text evidence="1">The sequence shown here is derived from an EMBL/GenBank/DDBJ whole genome shotgun (WGS) entry which is preliminary data.</text>
</comment>
<proteinExistence type="predicted"/>
<keyword evidence="2" id="KW-1185">Reference proteome</keyword>
<evidence type="ECO:0000313" key="2">
    <source>
        <dbReference type="Proteomes" id="UP000664317"/>
    </source>
</evidence>
<accession>A0ABS3C613</accession>
<gene>
    <name evidence="1" type="ORF">J0A68_16455</name>
</gene>
<dbReference type="EMBL" id="JAFKCT010000007">
    <property type="protein sequence ID" value="MBN7812548.1"/>
    <property type="molecule type" value="Genomic_DNA"/>
</dbReference>
<reference evidence="1 2" key="1">
    <citation type="submission" date="2021-03" db="EMBL/GenBank/DDBJ databases">
        <title>novel species isolated from a fishpond in China.</title>
        <authorList>
            <person name="Lu H."/>
            <person name="Cai Z."/>
        </authorList>
    </citation>
    <scope>NUCLEOTIDE SEQUENCE [LARGE SCALE GENOMIC DNA]</scope>
    <source>
        <strain evidence="1 2">H41</strain>
    </source>
</reference>